<feature type="compositionally biased region" description="Low complexity" evidence="1">
    <location>
        <begin position="165"/>
        <end position="184"/>
    </location>
</feature>
<dbReference type="OrthoDB" id="532877at2"/>
<accession>A0A1U7IE52</accession>
<protein>
    <recommendedName>
        <fullName evidence="5">Ycf66 family protein</fullName>
    </recommendedName>
</protein>
<dbReference type="AlphaFoldDB" id="A0A1U7IE52"/>
<reference evidence="3 4" key="1">
    <citation type="submission" date="2016-11" db="EMBL/GenBank/DDBJ databases">
        <title>Draft Genome Sequences of Nine Cyanobacterial Strains from Diverse Habitats.</title>
        <authorList>
            <person name="Zhu T."/>
            <person name="Hou S."/>
            <person name="Lu X."/>
            <person name="Hess W.R."/>
        </authorList>
    </citation>
    <scope>NUCLEOTIDE SEQUENCE [LARGE SCALE GENOMIC DNA]</scope>
    <source>
        <strain evidence="3 4">IAM M-71</strain>
    </source>
</reference>
<dbReference type="Proteomes" id="UP000185860">
    <property type="component" value="Unassembled WGS sequence"/>
</dbReference>
<dbReference type="Pfam" id="PF07444">
    <property type="entry name" value="Ycf66_N"/>
    <property type="match status" value="1"/>
</dbReference>
<dbReference type="STRING" id="454136.NIES2119_20895"/>
<evidence type="ECO:0008006" key="5">
    <source>
        <dbReference type="Google" id="ProtNLM"/>
    </source>
</evidence>
<organism evidence="3 4">
    <name type="scientific">[Phormidium ambiguum] IAM M-71</name>
    <dbReference type="NCBI Taxonomy" id="454136"/>
    <lineage>
        <taxon>Bacteria</taxon>
        <taxon>Bacillati</taxon>
        <taxon>Cyanobacteriota</taxon>
        <taxon>Cyanophyceae</taxon>
        <taxon>Oscillatoriophycideae</taxon>
        <taxon>Aerosakkonematales</taxon>
        <taxon>Aerosakkonemataceae</taxon>
        <taxon>Floridanema</taxon>
    </lineage>
</organism>
<evidence type="ECO:0000313" key="3">
    <source>
        <dbReference type="EMBL" id="OKH35233.1"/>
    </source>
</evidence>
<dbReference type="EMBL" id="MRCE01000023">
    <property type="protein sequence ID" value="OKH35233.1"/>
    <property type="molecule type" value="Genomic_DNA"/>
</dbReference>
<feature type="transmembrane region" description="Helical" evidence="2">
    <location>
        <begin position="59"/>
        <end position="78"/>
    </location>
</feature>
<dbReference type="RefSeq" id="WP_073595441.1">
    <property type="nucleotide sequence ID" value="NZ_MRCE01000023.1"/>
</dbReference>
<dbReference type="InterPro" id="IPR010004">
    <property type="entry name" value="Uncharacterised_Ycf66"/>
</dbReference>
<feature type="region of interest" description="Disordered" evidence="1">
    <location>
        <begin position="147"/>
        <end position="260"/>
    </location>
</feature>
<evidence type="ECO:0000313" key="4">
    <source>
        <dbReference type="Proteomes" id="UP000185860"/>
    </source>
</evidence>
<feature type="transmembrane region" description="Helical" evidence="2">
    <location>
        <begin position="6"/>
        <end position="24"/>
    </location>
</feature>
<evidence type="ECO:0000256" key="2">
    <source>
        <dbReference type="SAM" id="Phobius"/>
    </source>
</evidence>
<keyword evidence="2" id="KW-1133">Transmembrane helix</keyword>
<name>A0A1U7IE52_9CYAN</name>
<evidence type="ECO:0000256" key="1">
    <source>
        <dbReference type="SAM" id="MobiDB-lite"/>
    </source>
</evidence>
<keyword evidence="2" id="KW-0472">Membrane</keyword>
<comment type="caution">
    <text evidence="3">The sequence shown here is derived from an EMBL/GenBank/DDBJ whole genome shotgun (WGS) entry which is preliminary data.</text>
</comment>
<keyword evidence="2" id="KW-0812">Transmembrane</keyword>
<proteinExistence type="predicted"/>
<sequence length="260" mass="28004">MLAYILALAVGTGSIAVYLAAFFLPEIHRKSDFYWSGVGLFYALVLWVCAGRITGGVLLGQVASVALLGWFGWQTLTLRRELTPKAQQTELPSTEEATEKVLTEAKNLSENIKSQASKVSSSESVSQLSQKLGGLFTNLKGQLDEKLKSAKQSKAKPIYTRKGNSSPTTPPTSSAETVATSPAVEVTTTEITPENPQPELDVKLNVDTTSAEFPSTGETPELVRPNPPDPKLVEEAVEDAQEKNLPSSPPESPFDKIEKG</sequence>
<feature type="transmembrane region" description="Helical" evidence="2">
    <location>
        <begin position="33"/>
        <end position="53"/>
    </location>
</feature>
<feature type="compositionally biased region" description="Polar residues" evidence="1">
    <location>
        <begin position="206"/>
        <end position="218"/>
    </location>
</feature>
<gene>
    <name evidence="3" type="ORF">NIES2119_20895</name>
</gene>